<protein>
    <submittedName>
        <fullName evidence="1">Uncharacterized protein</fullName>
    </submittedName>
</protein>
<gene>
    <name evidence="1" type="ORF">L2K70_11245</name>
</gene>
<dbReference type="Proteomes" id="UP001201161">
    <property type="component" value="Unassembled WGS sequence"/>
</dbReference>
<dbReference type="EMBL" id="JAKJHZ010000007">
    <property type="protein sequence ID" value="MCF6378178.1"/>
    <property type="molecule type" value="Genomic_DNA"/>
</dbReference>
<evidence type="ECO:0000313" key="2">
    <source>
        <dbReference type="Proteomes" id="UP001201161"/>
    </source>
</evidence>
<proteinExistence type="predicted"/>
<dbReference type="RefSeq" id="WP_236401929.1">
    <property type="nucleotide sequence ID" value="NZ_JAKJHZ010000007.1"/>
</dbReference>
<evidence type="ECO:0000313" key="1">
    <source>
        <dbReference type="EMBL" id="MCF6378178.1"/>
    </source>
</evidence>
<accession>A0ABS9HCV7</accession>
<organism evidence="1 2">
    <name type="scientific">Nocardioides potassii</name>
    <dbReference type="NCBI Taxonomy" id="2911371"/>
    <lineage>
        <taxon>Bacteria</taxon>
        <taxon>Bacillati</taxon>
        <taxon>Actinomycetota</taxon>
        <taxon>Actinomycetes</taxon>
        <taxon>Propionibacteriales</taxon>
        <taxon>Nocardioidaceae</taxon>
        <taxon>Nocardioides</taxon>
    </lineage>
</organism>
<reference evidence="1 2" key="1">
    <citation type="submission" date="2022-01" db="EMBL/GenBank/DDBJ databases">
        <title>Nocardioides sp. nov., an actinomycete isolated from mining soil.</title>
        <authorList>
            <person name="Liu L."/>
        </authorList>
    </citation>
    <scope>NUCLEOTIDE SEQUENCE [LARGE SCALE GENOMIC DNA]</scope>
    <source>
        <strain evidence="1 2">KLBMP 9356</strain>
    </source>
</reference>
<sequence length="77" mass="8435">MDARLRDLLALAEQYGPVRVVSESTTAAPTMAEMQVVEAARDAFTDMDRAQNLAPAFLAQVEAALNLAVEVMRRSLR</sequence>
<keyword evidence="2" id="KW-1185">Reference proteome</keyword>
<comment type="caution">
    <text evidence="1">The sequence shown here is derived from an EMBL/GenBank/DDBJ whole genome shotgun (WGS) entry which is preliminary data.</text>
</comment>
<name>A0ABS9HCV7_9ACTN</name>